<proteinExistence type="predicted"/>
<dbReference type="RefSeq" id="WP_164313926.1">
    <property type="nucleotide sequence ID" value="NZ_JAAGLU010000008.1"/>
</dbReference>
<accession>A0A6B3BQ85</accession>
<organism evidence="1">
    <name type="scientific">Streptomyces sp. SID12501</name>
    <dbReference type="NCBI Taxonomy" id="2706042"/>
    <lineage>
        <taxon>Bacteria</taxon>
        <taxon>Bacillati</taxon>
        <taxon>Actinomycetota</taxon>
        <taxon>Actinomycetes</taxon>
        <taxon>Kitasatosporales</taxon>
        <taxon>Streptomycetaceae</taxon>
        <taxon>Streptomyces</taxon>
    </lineage>
</organism>
<evidence type="ECO:0000313" key="1">
    <source>
        <dbReference type="EMBL" id="NEC86478.1"/>
    </source>
</evidence>
<sequence length="272" mass="30184">MDVYMEVTFDQLARVGQGEVLARWFREAQTRFFSVIADSETTDKGEIFSRASVAADMDGPSLRVGQVGKNWKKFEVQLTPFPWWADLDYVTGDVTLGWARSVQSTYEGYCNAVVGLLLGAEKRANGTYCATLVEFLRVALDEVNPAFGRIEQDLSFERANLDIALHRRLRRSLRESRDHLRGYAWVTVCPQELIERLGGCEALVASNAFYRVISLLAGGALLQASETLPGYSDEVMQKVFEALAPVLPAGAPQPDPAHPHARFVAQDAGLLR</sequence>
<protein>
    <submittedName>
        <fullName evidence="1">DUF3396 domain-containing protein</fullName>
    </submittedName>
</protein>
<dbReference type="EMBL" id="JAAGLU010000008">
    <property type="protein sequence ID" value="NEC86478.1"/>
    <property type="molecule type" value="Genomic_DNA"/>
</dbReference>
<reference evidence="1" key="1">
    <citation type="submission" date="2020-01" db="EMBL/GenBank/DDBJ databases">
        <title>Insect and environment-associated Actinomycetes.</title>
        <authorList>
            <person name="Currrie C."/>
            <person name="Chevrette M."/>
            <person name="Carlson C."/>
            <person name="Stubbendieck R."/>
            <person name="Wendt-Pienkowski E."/>
        </authorList>
    </citation>
    <scope>NUCLEOTIDE SEQUENCE</scope>
    <source>
        <strain evidence="1">SID12501</strain>
    </source>
</reference>
<comment type="caution">
    <text evidence="1">The sequence shown here is derived from an EMBL/GenBank/DDBJ whole genome shotgun (WGS) entry which is preliminary data.</text>
</comment>
<name>A0A6B3BQ85_9ACTN</name>
<dbReference type="AlphaFoldDB" id="A0A6B3BQ85"/>
<gene>
    <name evidence="1" type="ORF">G3I71_11760</name>
</gene>